<gene>
    <name evidence="2" type="ORF">Prubr_27110</name>
</gene>
<name>A0A810MYM4_9ACTN</name>
<dbReference type="InterPro" id="IPR056077">
    <property type="entry name" value="DUF7660"/>
</dbReference>
<dbReference type="KEGG" id="pry:Prubr_27110"/>
<feature type="domain" description="DUF7660" evidence="1">
    <location>
        <begin position="64"/>
        <end position="135"/>
    </location>
</feature>
<keyword evidence="3" id="KW-1185">Reference proteome</keyword>
<sequence>MSDAGRALECRRCGRPVRVGRQNYELFEGMHYVCFHYEFEHDPADPDEDCGVAGCPSAPAARHKERLLGEVRQLLADWSDGPPANWDNTTLPDYLEALAGWLNDCDGYYQSRGLPVPWNGWEVTAAAMRAATLYE</sequence>
<proteinExistence type="predicted"/>
<dbReference type="Pfam" id="PF24693">
    <property type="entry name" value="DUF7660"/>
    <property type="match status" value="1"/>
</dbReference>
<dbReference type="Proteomes" id="UP000680866">
    <property type="component" value="Chromosome"/>
</dbReference>
<dbReference type="AlphaFoldDB" id="A0A810MYM4"/>
<organism evidence="2 3">
    <name type="scientific">Polymorphospora rubra</name>
    <dbReference type="NCBI Taxonomy" id="338584"/>
    <lineage>
        <taxon>Bacteria</taxon>
        <taxon>Bacillati</taxon>
        <taxon>Actinomycetota</taxon>
        <taxon>Actinomycetes</taxon>
        <taxon>Micromonosporales</taxon>
        <taxon>Micromonosporaceae</taxon>
        <taxon>Polymorphospora</taxon>
    </lineage>
</organism>
<accession>A0A810MYM4</accession>
<reference evidence="2" key="1">
    <citation type="submission" date="2020-08" db="EMBL/GenBank/DDBJ databases">
        <title>Whole genome shotgun sequence of Polymorphospora rubra NBRC 101157.</title>
        <authorList>
            <person name="Komaki H."/>
            <person name="Tamura T."/>
        </authorList>
    </citation>
    <scope>NUCLEOTIDE SEQUENCE</scope>
    <source>
        <strain evidence="2">NBRC 101157</strain>
    </source>
</reference>
<evidence type="ECO:0000313" key="2">
    <source>
        <dbReference type="EMBL" id="BCJ65690.1"/>
    </source>
</evidence>
<protein>
    <recommendedName>
        <fullName evidence="1">DUF7660 domain-containing protein</fullName>
    </recommendedName>
</protein>
<dbReference type="EMBL" id="AP023359">
    <property type="protein sequence ID" value="BCJ65690.1"/>
    <property type="molecule type" value="Genomic_DNA"/>
</dbReference>
<evidence type="ECO:0000313" key="3">
    <source>
        <dbReference type="Proteomes" id="UP000680866"/>
    </source>
</evidence>
<evidence type="ECO:0000259" key="1">
    <source>
        <dbReference type="Pfam" id="PF24693"/>
    </source>
</evidence>